<dbReference type="InterPro" id="IPR004101">
    <property type="entry name" value="Mur_ligase_C"/>
</dbReference>
<dbReference type="RefSeq" id="WP_309488153.1">
    <property type="nucleotide sequence ID" value="NZ_JAENIG010000001.1"/>
</dbReference>
<evidence type="ECO:0000256" key="10">
    <source>
        <dbReference type="HAMAP-Rule" id="MF_02019"/>
    </source>
</evidence>
<dbReference type="GO" id="GO:0047480">
    <property type="term" value="F:UDP-N-acetylmuramoyl-tripeptide-D-alanyl-D-alanine ligase activity"/>
    <property type="evidence" value="ECO:0007669"/>
    <property type="project" value="UniProtKB-UniRule"/>
</dbReference>
<protein>
    <recommendedName>
        <fullName evidence="10 11">UDP-N-acetylmuramoyl-tripeptide--D-alanyl-D-alanine ligase</fullName>
        <ecNumber evidence="10 11">6.3.2.10</ecNumber>
    </recommendedName>
    <alternativeName>
        <fullName evidence="10">D-alanyl-D-alanine-adding enzyme</fullName>
    </alternativeName>
</protein>
<keyword evidence="7 10" id="KW-0573">Peptidoglycan synthesis</keyword>
<keyword evidence="8 10" id="KW-0131">Cell cycle</keyword>
<dbReference type="GO" id="GO:0009252">
    <property type="term" value="P:peptidoglycan biosynthetic process"/>
    <property type="evidence" value="ECO:0007669"/>
    <property type="project" value="UniProtKB-UniRule"/>
</dbReference>
<dbReference type="GO" id="GO:0071555">
    <property type="term" value="P:cell wall organization"/>
    <property type="evidence" value="ECO:0007669"/>
    <property type="project" value="UniProtKB-KW"/>
</dbReference>
<dbReference type="InterPro" id="IPR000713">
    <property type="entry name" value="Mur_ligase_N"/>
</dbReference>
<dbReference type="InterPro" id="IPR036565">
    <property type="entry name" value="Mur-like_cat_sf"/>
</dbReference>
<evidence type="ECO:0000256" key="9">
    <source>
        <dbReference type="ARBA" id="ARBA00023316"/>
    </source>
</evidence>
<dbReference type="PANTHER" id="PTHR43024">
    <property type="entry name" value="UDP-N-ACETYLMURAMOYL-TRIPEPTIDE--D-ALANYL-D-ALANINE LIGASE"/>
    <property type="match status" value="1"/>
</dbReference>
<feature type="domain" description="Mur ligase N-terminal catalytic" evidence="12">
    <location>
        <begin position="26"/>
        <end position="98"/>
    </location>
</feature>
<comment type="pathway">
    <text evidence="10 11">Cell wall biogenesis; peptidoglycan biosynthesis.</text>
</comment>
<keyword evidence="2 10" id="KW-0436">Ligase</keyword>
<evidence type="ECO:0000256" key="2">
    <source>
        <dbReference type="ARBA" id="ARBA00022598"/>
    </source>
</evidence>
<dbReference type="SUPFAM" id="SSF53623">
    <property type="entry name" value="MurD-like peptide ligases, catalytic domain"/>
    <property type="match status" value="1"/>
</dbReference>
<dbReference type="SUPFAM" id="SSF53244">
    <property type="entry name" value="MurD-like peptide ligases, peptide-binding domain"/>
    <property type="match status" value="1"/>
</dbReference>
<keyword evidence="5 10" id="KW-0067">ATP-binding</keyword>
<feature type="domain" description="Mur ligase central" evidence="14">
    <location>
        <begin position="111"/>
        <end position="296"/>
    </location>
</feature>
<dbReference type="Gene3D" id="3.40.1390.10">
    <property type="entry name" value="MurE/MurF, N-terminal domain"/>
    <property type="match status" value="1"/>
</dbReference>
<proteinExistence type="inferred from homology"/>
<keyword evidence="4 10" id="KW-0547">Nucleotide-binding</keyword>
<comment type="function">
    <text evidence="10 11">Involved in cell wall formation. Catalyzes the final step in the synthesis of UDP-N-acetylmuramoyl-pentapeptide, the precursor of murein.</text>
</comment>
<comment type="similarity">
    <text evidence="10">Belongs to the MurCDEF family. MurF subfamily.</text>
</comment>
<evidence type="ECO:0000256" key="1">
    <source>
        <dbReference type="ARBA" id="ARBA00022490"/>
    </source>
</evidence>
<dbReference type="SUPFAM" id="SSF63418">
    <property type="entry name" value="MurE/MurF N-terminal domain"/>
    <property type="match status" value="1"/>
</dbReference>
<evidence type="ECO:0000256" key="6">
    <source>
        <dbReference type="ARBA" id="ARBA00022960"/>
    </source>
</evidence>
<dbReference type="EC" id="6.3.2.10" evidence="10 11"/>
<keyword evidence="16" id="KW-1185">Reference proteome</keyword>
<evidence type="ECO:0000259" key="14">
    <source>
        <dbReference type="Pfam" id="PF08245"/>
    </source>
</evidence>
<dbReference type="AlphaFoldDB" id="A0AAE2VBB5"/>
<evidence type="ECO:0000256" key="4">
    <source>
        <dbReference type="ARBA" id="ARBA00022741"/>
    </source>
</evidence>
<dbReference type="EMBL" id="JAENIG010000001">
    <property type="protein sequence ID" value="MBK1853556.1"/>
    <property type="molecule type" value="Genomic_DNA"/>
</dbReference>
<evidence type="ECO:0000313" key="15">
    <source>
        <dbReference type="EMBL" id="MBK1853556.1"/>
    </source>
</evidence>
<evidence type="ECO:0000256" key="7">
    <source>
        <dbReference type="ARBA" id="ARBA00022984"/>
    </source>
</evidence>
<keyword evidence="6 10" id="KW-0133">Cell shape</keyword>
<name>A0AAE2VBB5_9BACT</name>
<keyword evidence="3 10" id="KW-0132">Cell division</keyword>
<dbReference type="Gene3D" id="3.90.190.20">
    <property type="entry name" value="Mur ligase, C-terminal domain"/>
    <property type="match status" value="1"/>
</dbReference>
<dbReference type="Pfam" id="PF01225">
    <property type="entry name" value="Mur_ligase"/>
    <property type="match status" value="1"/>
</dbReference>
<evidence type="ECO:0000313" key="16">
    <source>
        <dbReference type="Proteomes" id="UP000634206"/>
    </source>
</evidence>
<dbReference type="Pfam" id="PF02875">
    <property type="entry name" value="Mur_ligase_C"/>
    <property type="match status" value="1"/>
</dbReference>
<dbReference type="InterPro" id="IPR013221">
    <property type="entry name" value="Mur_ligase_cen"/>
</dbReference>
<dbReference type="Pfam" id="PF08245">
    <property type="entry name" value="Mur_ligase_M"/>
    <property type="match status" value="1"/>
</dbReference>
<dbReference type="GO" id="GO:0051301">
    <property type="term" value="P:cell division"/>
    <property type="evidence" value="ECO:0007669"/>
    <property type="project" value="UniProtKB-KW"/>
</dbReference>
<feature type="binding site" evidence="10">
    <location>
        <begin position="113"/>
        <end position="119"/>
    </location>
    <ligand>
        <name>ATP</name>
        <dbReference type="ChEBI" id="CHEBI:30616"/>
    </ligand>
</feature>
<dbReference type="InterPro" id="IPR036615">
    <property type="entry name" value="Mur_ligase_C_dom_sf"/>
</dbReference>
<evidence type="ECO:0000256" key="8">
    <source>
        <dbReference type="ARBA" id="ARBA00023306"/>
    </source>
</evidence>
<dbReference type="NCBIfam" id="TIGR01143">
    <property type="entry name" value="murF"/>
    <property type="match status" value="1"/>
</dbReference>
<dbReference type="InterPro" id="IPR005863">
    <property type="entry name" value="UDP-N-AcMur_synth"/>
</dbReference>
<keyword evidence="1 10" id="KW-0963">Cytoplasm</keyword>
<dbReference type="Proteomes" id="UP000634206">
    <property type="component" value="Unassembled WGS sequence"/>
</dbReference>
<organism evidence="15 16">
    <name type="scientific">Oceaniferula flava</name>
    <dbReference type="NCBI Taxonomy" id="2800421"/>
    <lineage>
        <taxon>Bacteria</taxon>
        <taxon>Pseudomonadati</taxon>
        <taxon>Verrucomicrobiota</taxon>
        <taxon>Verrucomicrobiia</taxon>
        <taxon>Verrucomicrobiales</taxon>
        <taxon>Verrucomicrobiaceae</taxon>
        <taxon>Oceaniferula</taxon>
    </lineage>
</organism>
<evidence type="ECO:0000256" key="11">
    <source>
        <dbReference type="RuleBase" id="RU004136"/>
    </source>
</evidence>
<dbReference type="InterPro" id="IPR051046">
    <property type="entry name" value="MurCDEF_CellWall_CoF430Synth"/>
</dbReference>
<accession>A0AAE2VBB5</accession>
<comment type="subcellular location">
    <subcellularLocation>
        <location evidence="10 11">Cytoplasm</location>
    </subcellularLocation>
</comment>
<keyword evidence="9 10" id="KW-0961">Cell wall biogenesis/degradation</keyword>
<reference evidence="15" key="1">
    <citation type="submission" date="2021-01" db="EMBL/GenBank/DDBJ databases">
        <title>Modified the classification status of verrucomicrobia.</title>
        <authorList>
            <person name="Feng X."/>
        </authorList>
    </citation>
    <scope>NUCLEOTIDE SEQUENCE</scope>
    <source>
        <strain evidence="15">5K15</strain>
    </source>
</reference>
<dbReference type="HAMAP" id="MF_02019">
    <property type="entry name" value="MurF"/>
    <property type="match status" value="1"/>
</dbReference>
<comment type="caution">
    <text evidence="15">The sequence shown here is derived from an EMBL/GenBank/DDBJ whole genome shotgun (WGS) entry which is preliminary data.</text>
</comment>
<sequence>MKPLSITDIASAIGAELVGTDTGRLIRAVSTDTRSLGEGSLFVALRGDNFDGHHFVSKAVENGAECLLLDALPEEVEDLKVPVLLVKNSLYGLQRLAKWYRDLLDINVIGITGSNGKTSTKDFTSSVLRQKFQVNATKGNLNNHIGLPLSVLATKETDQVCVWEMGMNHAGEIAPLCDIASPDIGIITNVGTAHIEHLGSREGIAEEKASLARALPENGTLIVTASCDFVDYLIERTTAKVVVTGNCRGSVRAENLQINESGSSFDLCIEGEVPARVELNVSGRHMVNNSLLAAAAGFTLGMTVEEIAAGLNATQLTTGRLRRFVSNGITVIDDTYNANPDSVAAAIETLTDLPVHNGNRRIVVLGMMAELGVHADAEHLRVGQLAAEKDLQVVAVGAKAAKIYEGASAVTDKAVSFDEPVAAAEWLKSFCKEGDRVLFKGSRMAAMENVMNEAFPQT</sequence>
<evidence type="ECO:0000259" key="12">
    <source>
        <dbReference type="Pfam" id="PF01225"/>
    </source>
</evidence>
<dbReference type="Gene3D" id="3.40.1190.10">
    <property type="entry name" value="Mur-like, catalytic domain"/>
    <property type="match status" value="1"/>
</dbReference>
<dbReference type="GO" id="GO:0005524">
    <property type="term" value="F:ATP binding"/>
    <property type="evidence" value="ECO:0007669"/>
    <property type="project" value="UniProtKB-UniRule"/>
</dbReference>
<dbReference type="GO" id="GO:0005737">
    <property type="term" value="C:cytoplasm"/>
    <property type="evidence" value="ECO:0007669"/>
    <property type="project" value="UniProtKB-SubCell"/>
</dbReference>
<gene>
    <name evidence="10" type="primary">murF</name>
    <name evidence="15" type="ORF">JIN83_01160</name>
</gene>
<evidence type="ECO:0000256" key="5">
    <source>
        <dbReference type="ARBA" id="ARBA00022840"/>
    </source>
</evidence>
<dbReference type="InterPro" id="IPR035911">
    <property type="entry name" value="MurE/MurF_N"/>
</dbReference>
<dbReference type="PANTHER" id="PTHR43024:SF1">
    <property type="entry name" value="UDP-N-ACETYLMURAMOYL-TRIPEPTIDE--D-ALANYL-D-ALANINE LIGASE"/>
    <property type="match status" value="1"/>
</dbReference>
<evidence type="ECO:0000259" key="13">
    <source>
        <dbReference type="Pfam" id="PF02875"/>
    </source>
</evidence>
<comment type="catalytic activity">
    <reaction evidence="10 11">
        <text>D-alanyl-D-alanine + UDP-N-acetyl-alpha-D-muramoyl-L-alanyl-gamma-D-glutamyl-meso-2,6-diaminopimelate + ATP = UDP-N-acetyl-alpha-D-muramoyl-L-alanyl-gamma-D-glutamyl-meso-2,6-diaminopimeloyl-D-alanyl-D-alanine + ADP + phosphate + H(+)</text>
        <dbReference type="Rhea" id="RHEA:28374"/>
        <dbReference type="ChEBI" id="CHEBI:15378"/>
        <dbReference type="ChEBI" id="CHEBI:30616"/>
        <dbReference type="ChEBI" id="CHEBI:43474"/>
        <dbReference type="ChEBI" id="CHEBI:57822"/>
        <dbReference type="ChEBI" id="CHEBI:61386"/>
        <dbReference type="ChEBI" id="CHEBI:83905"/>
        <dbReference type="ChEBI" id="CHEBI:456216"/>
        <dbReference type="EC" id="6.3.2.10"/>
    </reaction>
</comment>
<dbReference type="GO" id="GO:0008360">
    <property type="term" value="P:regulation of cell shape"/>
    <property type="evidence" value="ECO:0007669"/>
    <property type="project" value="UniProtKB-KW"/>
</dbReference>
<evidence type="ECO:0000256" key="3">
    <source>
        <dbReference type="ARBA" id="ARBA00022618"/>
    </source>
</evidence>
<feature type="domain" description="Mur ligase C-terminal" evidence="13">
    <location>
        <begin position="319"/>
        <end position="443"/>
    </location>
</feature>